<name>A0AAV6NYQ3_9ROSI</name>
<evidence type="ECO:0000313" key="2">
    <source>
        <dbReference type="Proteomes" id="UP000685013"/>
    </source>
</evidence>
<feature type="non-terminal residue" evidence="1">
    <location>
        <position position="1"/>
    </location>
</feature>
<dbReference type="Proteomes" id="UP000685013">
    <property type="component" value="Chromosome 3"/>
</dbReference>
<dbReference type="EMBL" id="JAGKQH010000003">
    <property type="protein sequence ID" value="KAG6603585.1"/>
    <property type="molecule type" value="Genomic_DNA"/>
</dbReference>
<keyword evidence="2" id="KW-1185">Reference proteome</keyword>
<dbReference type="AlphaFoldDB" id="A0AAV6NYQ3"/>
<sequence>MSETKCLNISRGERKYRFRGSGDCFSASDNAFGVIPSDCITFVLCFLLQSTRPAASNFCENYGNGAGKKPVMQLVYAPSLELLKPLLMLPSGGRFGNLFDDVPEQWRMYADFIGSADSTFDLATPLHPIYFLPMASSGEELFSYPGLKEKSPLSALL</sequence>
<comment type="caution">
    <text evidence="1">The sequence shown here is derived from an EMBL/GenBank/DDBJ whole genome shotgun (WGS) entry which is preliminary data.</text>
</comment>
<protein>
    <submittedName>
        <fullName evidence="1">Protein root UVB sensitive 5</fullName>
    </submittedName>
</protein>
<organism evidence="1 2">
    <name type="scientific">Cucurbita argyrosperma subsp. sororia</name>
    <dbReference type="NCBI Taxonomy" id="37648"/>
    <lineage>
        <taxon>Eukaryota</taxon>
        <taxon>Viridiplantae</taxon>
        <taxon>Streptophyta</taxon>
        <taxon>Embryophyta</taxon>
        <taxon>Tracheophyta</taxon>
        <taxon>Spermatophyta</taxon>
        <taxon>Magnoliopsida</taxon>
        <taxon>eudicotyledons</taxon>
        <taxon>Gunneridae</taxon>
        <taxon>Pentapetalae</taxon>
        <taxon>rosids</taxon>
        <taxon>fabids</taxon>
        <taxon>Cucurbitales</taxon>
        <taxon>Cucurbitaceae</taxon>
        <taxon>Cucurbiteae</taxon>
        <taxon>Cucurbita</taxon>
    </lineage>
</organism>
<evidence type="ECO:0000313" key="1">
    <source>
        <dbReference type="EMBL" id="KAG6603585.1"/>
    </source>
</evidence>
<gene>
    <name evidence="1" type="primary">RUS5</name>
    <name evidence="1" type="ORF">SDJN03_04194</name>
</gene>
<accession>A0AAV6NYQ3</accession>
<reference evidence="1 2" key="1">
    <citation type="journal article" date="2021" name="Hortic Res">
        <title>The domestication of Cucurbita argyrosperma as revealed by the genome of its wild relative.</title>
        <authorList>
            <person name="Barrera-Redondo J."/>
            <person name="Sanchez-de la Vega G."/>
            <person name="Aguirre-Liguori J.A."/>
            <person name="Castellanos-Morales G."/>
            <person name="Gutierrez-Guerrero Y.T."/>
            <person name="Aguirre-Dugua X."/>
            <person name="Aguirre-Planter E."/>
            <person name="Tenaillon M.I."/>
            <person name="Lira-Saade R."/>
            <person name="Eguiarte L.E."/>
        </authorList>
    </citation>
    <scope>NUCLEOTIDE SEQUENCE [LARGE SCALE GENOMIC DNA]</scope>
    <source>
        <strain evidence="1">JBR-2021</strain>
    </source>
</reference>
<proteinExistence type="predicted"/>